<dbReference type="GeneID" id="113393305"/>
<evidence type="ECO:0000256" key="1">
    <source>
        <dbReference type="ARBA" id="ARBA00004236"/>
    </source>
</evidence>
<evidence type="ECO:0000256" key="5">
    <source>
        <dbReference type="ARBA" id="ARBA00018097"/>
    </source>
</evidence>
<dbReference type="RefSeq" id="XP_026485906.1">
    <property type="nucleotide sequence ID" value="XM_026630121.2"/>
</dbReference>
<comment type="catalytic activity">
    <reaction evidence="14">
        <text>1D-myo-inositol hexakisphosphate + H2O = 1D-myo-inositol 1,2,4,5,6-pentakisphosphate + phosphate</text>
        <dbReference type="Rhea" id="RHEA:16989"/>
        <dbReference type="ChEBI" id="CHEBI:15377"/>
        <dbReference type="ChEBI" id="CHEBI:43474"/>
        <dbReference type="ChEBI" id="CHEBI:57798"/>
        <dbReference type="ChEBI" id="CHEBI:58130"/>
        <dbReference type="EC" id="3.1.3.62"/>
    </reaction>
    <physiologicalReaction direction="left-to-right" evidence="14">
        <dbReference type="Rhea" id="RHEA:16990"/>
    </physiologicalReaction>
</comment>
<reference evidence="19" key="1">
    <citation type="submission" date="2025-08" db="UniProtKB">
        <authorList>
            <consortium name="RefSeq"/>
        </authorList>
    </citation>
    <scope>IDENTIFICATION</scope>
    <source>
        <tissue evidence="19">Whole body</tissue>
    </source>
</reference>
<dbReference type="GO" id="GO:0005886">
    <property type="term" value="C:plasma membrane"/>
    <property type="evidence" value="ECO:0007669"/>
    <property type="project" value="UniProtKB-SubCell"/>
</dbReference>
<comment type="catalytic activity">
    <reaction evidence="13">
        <text>1D-myo-inositol 1,2,4,5,6-pentakisphosphate + H2O = 1D-myo-inositol 1,2,5,6-tetrakisphosphate + phosphate</text>
        <dbReference type="Rhea" id="RHEA:77115"/>
        <dbReference type="ChEBI" id="CHEBI:15377"/>
        <dbReference type="ChEBI" id="CHEBI:43474"/>
        <dbReference type="ChEBI" id="CHEBI:57798"/>
        <dbReference type="ChEBI" id="CHEBI:195535"/>
        <dbReference type="EC" id="3.1.3.62"/>
    </reaction>
    <physiologicalReaction direction="left-to-right" evidence="13">
        <dbReference type="Rhea" id="RHEA:77116"/>
    </physiologicalReaction>
</comment>
<dbReference type="AlphaFoldDB" id="A0A8B8HQQ7"/>
<dbReference type="GO" id="GO:0003993">
    <property type="term" value="F:acid phosphatase activity"/>
    <property type="evidence" value="ECO:0007669"/>
    <property type="project" value="TreeGrafter"/>
</dbReference>
<dbReference type="EC" id="3.1.3.62" evidence="4"/>
<evidence type="ECO:0000256" key="13">
    <source>
        <dbReference type="ARBA" id="ARBA00043671"/>
    </source>
</evidence>
<evidence type="ECO:0000313" key="19">
    <source>
        <dbReference type="RefSeq" id="XP_026485906.1"/>
    </source>
</evidence>
<dbReference type="Gene3D" id="3.40.50.1240">
    <property type="entry name" value="Phosphoglycerate mutase-like"/>
    <property type="match status" value="1"/>
</dbReference>
<comment type="subcellular location">
    <subcellularLocation>
        <location evidence="1">Cell membrane</location>
    </subcellularLocation>
</comment>
<keyword evidence="18" id="KW-1185">Reference proteome</keyword>
<dbReference type="InterPro" id="IPR016274">
    <property type="entry name" value="Histidine_acid_Pase_euk"/>
</dbReference>
<evidence type="ECO:0000256" key="14">
    <source>
        <dbReference type="ARBA" id="ARBA00043691"/>
    </source>
</evidence>
<dbReference type="EC" id="3.1.3.80" evidence="3"/>
<dbReference type="GO" id="GO:0034417">
    <property type="term" value="F:bisphosphoglycerate 3-phosphatase activity"/>
    <property type="evidence" value="ECO:0007669"/>
    <property type="project" value="UniProtKB-EC"/>
</dbReference>
<dbReference type="Pfam" id="PF00328">
    <property type="entry name" value="His_Phos_2"/>
    <property type="match status" value="1"/>
</dbReference>
<comment type="similarity">
    <text evidence="2">Belongs to the histidine acid phosphatase family. MINPP1 subfamily.</text>
</comment>
<dbReference type="GO" id="GO:0052745">
    <property type="term" value="F:inositol phosphate phosphatase activity"/>
    <property type="evidence" value="ECO:0007669"/>
    <property type="project" value="TreeGrafter"/>
</dbReference>
<evidence type="ECO:0000256" key="17">
    <source>
        <dbReference type="SAM" id="SignalP"/>
    </source>
</evidence>
<evidence type="ECO:0000256" key="7">
    <source>
        <dbReference type="ARBA" id="ARBA00022729"/>
    </source>
</evidence>
<evidence type="ECO:0000256" key="15">
    <source>
        <dbReference type="ARBA" id="ARBA00043832"/>
    </source>
</evidence>
<evidence type="ECO:0000256" key="8">
    <source>
        <dbReference type="ARBA" id="ARBA00022801"/>
    </source>
</evidence>
<evidence type="ECO:0000256" key="16">
    <source>
        <dbReference type="PIRSR" id="PIRSR000894-2"/>
    </source>
</evidence>
<dbReference type="Proteomes" id="UP001652626">
    <property type="component" value="Chromosome 6"/>
</dbReference>
<evidence type="ECO:0000313" key="18">
    <source>
        <dbReference type="Proteomes" id="UP001652626"/>
    </source>
</evidence>
<name>A0A8B8HQQ7_VANTA</name>
<dbReference type="PANTHER" id="PTHR20963">
    <property type="entry name" value="MULTIPLE INOSITOL POLYPHOSPHATE PHOSPHATASE-RELATED"/>
    <property type="match status" value="1"/>
</dbReference>
<evidence type="ECO:0000256" key="9">
    <source>
        <dbReference type="ARBA" id="ARBA00023136"/>
    </source>
</evidence>
<keyword evidence="16" id="KW-1015">Disulfide bond</keyword>
<proteinExistence type="inferred from homology"/>
<dbReference type="SUPFAM" id="SSF53254">
    <property type="entry name" value="Phosphoglycerate mutase-like"/>
    <property type="match status" value="1"/>
</dbReference>
<dbReference type="CDD" id="cd07061">
    <property type="entry name" value="HP_HAP_like"/>
    <property type="match status" value="1"/>
</dbReference>
<evidence type="ECO:0000256" key="4">
    <source>
        <dbReference type="ARBA" id="ARBA00013040"/>
    </source>
</evidence>
<keyword evidence="9" id="KW-0472">Membrane</keyword>
<organism evidence="18 19">
    <name type="scientific">Vanessa tameamea</name>
    <name type="common">Kamehameha butterfly</name>
    <dbReference type="NCBI Taxonomy" id="334116"/>
    <lineage>
        <taxon>Eukaryota</taxon>
        <taxon>Metazoa</taxon>
        <taxon>Ecdysozoa</taxon>
        <taxon>Arthropoda</taxon>
        <taxon>Hexapoda</taxon>
        <taxon>Insecta</taxon>
        <taxon>Pterygota</taxon>
        <taxon>Neoptera</taxon>
        <taxon>Endopterygota</taxon>
        <taxon>Lepidoptera</taxon>
        <taxon>Glossata</taxon>
        <taxon>Ditrysia</taxon>
        <taxon>Papilionoidea</taxon>
        <taxon>Nymphalidae</taxon>
        <taxon>Nymphalinae</taxon>
        <taxon>Vanessa</taxon>
    </lineage>
</organism>
<evidence type="ECO:0000256" key="10">
    <source>
        <dbReference type="ARBA" id="ARBA00023180"/>
    </source>
</evidence>
<protein>
    <recommendedName>
        <fullName evidence="5">Multiple inositol polyphosphate phosphatase 1</fullName>
        <ecNumber evidence="4">3.1.3.62</ecNumber>
        <ecNumber evidence="3">3.1.3.80</ecNumber>
    </recommendedName>
    <alternativeName>
        <fullName evidence="11">2,3-bisphosphoglycerate 3-phosphatase</fullName>
    </alternativeName>
</protein>
<keyword evidence="6" id="KW-1003">Cell membrane</keyword>
<keyword evidence="10" id="KW-0325">Glycoprotein</keyword>
<comment type="catalytic activity">
    <reaction evidence="15">
        <text>(2R)-2,3-bisphosphoglycerate + H2O = (2R)-2-phosphoglycerate + phosphate</text>
        <dbReference type="Rhea" id="RHEA:27381"/>
        <dbReference type="ChEBI" id="CHEBI:15377"/>
        <dbReference type="ChEBI" id="CHEBI:43474"/>
        <dbReference type="ChEBI" id="CHEBI:58248"/>
        <dbReference type="ChEBI" id="CHEBI:58289"/>
        <dbReference type="EC" id="3.1.3.80"/>
    </reaction>
    <physiologicalReaction direction="left-to-right" evidence="15">
        <dbReference type="Rhea" id="RHEA:27382"/>
    </physiologicalReaction>
</comment>
<sequence length="430" mass="49419">MIAFTIVILFICYVNTAKSSYCYWNTGCPYKYLSTETPYSSVRGDIRDSIVKLTGCEPVSLWGIYRHGKRQPSTHFGRMMKEAISIRNYVVSSYEKGHSSLCAQDVENLRNWEFNGSFFDGKQDITEEGRREMIGLGKRLKEAFPTLLNNLEKDSYTFRSARGPWIEKSINHFVMGLGNGNLIIDASKADLDIMDPYATCSSYQKNVQNNPEIFAEADKFLNTSDYLATKDRIQRRSGIDYTLSDENVTALYDLCRYTWSAIDDKLSPWCALFTKDDLQVLEYIQDLRHYYKNGYGTSVNEIFGRIPLGDLVQSFENVKRGDGKKIVAYVTHATMLDQIYTALGLFRDNEPLTGSNRDRERKWRTSKISVFSANLVAVLNRCVKEGLSDYNVVFYLNEEPMRSICEEGVCSWREFDSKLRPFINTTIDFC</sequence>
<evidence type="ECO:0000256" key="11">
    <source>
        <dbReference type="ARBA" id="ARBA00031642"/>
    </source>
</evidence>
<dbReference type="InterPro" id="IPR000560">
    <property type="entry name" value="His_Pase_clade-2"/>
</dbReference>
<accession>A0A8B8HQQ7</accession>
<dbReference type="InterPro" id="IPR029033">
    <property type="entry name" value="His_PPase_superfam"/>
</dbReference>
<keyword evidence="7 17" id="KW-0732">Signal</keyword>
<evidence type="ECO:0000256" key="6">
    <source>
        <dbReference type="ARBA" id="ARBA00022475"/>
    </source>
</evidence>
<dbReference type="PANTHER" id="PTHR20963:SF8">
    <property type="entry name" value="MULTIPLE INOSITOL POLYPHOSPHATE PHOSPHATASE 1"/>
    <property type="match status" value="1"/>
</dbReference>
<evidence type="ECO:0000256" key="12">
    <source>
        <dbReference type="ARBA" id="ARBA00043668"/>
    </source>
</evidence>
<dbReference type="OMA" id="NTGCPYK"/>
<evidence type="ECO:0000256" key="3">
    <source>
        <dbReference type="ARBA" id="ARBA00012976"/>
    </source>
</evidence>
<dbReference type="PIRSF" id="PIRSF000894">
    <property type="entry name" value="Acid_phosphatase"/>
    <property type="match status" value="1"/>
</dbReference>
<keyword evidence="8" id="KW-0378">Hydrolase</keyword>
<evidence type="ECO:0000256" key="2">
    <source>
        <dbReference type="ARBA" id="ARBA00008422"/>
    </source>
</evidence>
<feature type="signal peptide" evidence="17">
    <location>
        <begin position="1"/>
        <end position="19"/>
    </location>
</feature>
<gene>
    <name evidence="19" type="primary">LOC113393305</name>
</gene>
<comment type="catalytic activity">
    <reaction evidence="12">
        <text>1D-myo-inositol 1,2,5,6-tetrakisphosphate + H2O = 1D-myo-inositol 1,2,6-trisphosphate + phosphate</text>
        <dbReference type="Rhea" id="RHEA:77119"/>
        <dbReference type="ChEBI" id="CHEBI:15377"/>
        <dbReference type="ChEBI" id="CHEBI:43474"/>
        <dbReference type="ChEBI" id="CHEBI:195535"/>
        <dbReference type="ChEBI" id="CHEBI:195537"/>
        <dbReference type="EC" id="3.1.3.62"/>
    </reaction>
    <physiologicalReaction direction="left-to-right" evidence="12">
        <dbReference type="Rhea" id="RHEA:77120"/>
    </physiologicalReaction>
</comment>
<dbReference type="OrthoDB" id="6509975at2759"/>
<feature type="chain" id="PRO_5034842864" description="Multiple inositol polyphosphate phosphatase 1" evidence="17">
    <location>
        <begin position="20"/>
        <end position="430"/>
    </location>
</feature>
<feature type="disulfide bond" evidence="16">
    <location>
        <begin position="255"/>
        <end position="270"/>
    </location>
</feature>